<evidence type="ECO:0000256" key="5">
    <source>
        <dbReference type="ARBA" id="ARBA00022840"/>
    </source>
</evidence>
<dbReference type="OrthoDB" id="1413014at2759"/>
<dbReference type="Proteomes" id="UP000001555">
    <property type="component" value="Unassembled WGS sequence"/>
</dbReference>
<dbReference type="InterPro" id="IPR050928">
    <property type="entry name" value="ATP-dep_Zn_Metalloprotease"/>
</dbReference>
<feature type="domain" description="ATPase AAA-type core" evidence="8">
    <location>
        <begin position="139"/>
        <end position="172"/>
    </location>
</feature>
<evidence type="ECO:0000313" key="11">
    <source>
        <dbReference type="Proteomes" id="UP000001555"/>
    </source>
</evidence>
<evidence type="ECO:0000259" key="8">
    <source>
        <dbReference type="Pfam" id="PF00004"/>
    </source>
</evidence>
<dbReference type="EMBL" id="ABJB010217672">
    <property type="status" value="NOT_ANNOTATED_CDS"/>
    <property type="molecule type" value="Genomic_DNA"/>
</dbReference>
<evidence type="ECO:0007829" key="12">
    <source>
        <dbReference type="PeptideAtlas" id="B7P450"/>
    </source>
</evidence>
<feature type="transmembrane region" description="Helical" evidence="7">
    <location>
        <begin position="44"/>
        <end position="63"/>
    </location>
</feature>
<dbReference type="VEuPathDB" id="VectorBase:ISCI024033"/>
<evidence type="ECO:0000256" key="6">
    <source>
        <dbReference type="ARBA" id="ARBA00023049"/>
    </source>
</evidence>
<reference evidence="10" key="2">
    <citation type="submission" date="2020-05" db="UniProtKB">
        <authorList>
            <consortium name="EnsemblMetazoa"/>
        </authorList>
    </citation>
    <scope>IDENTIFICATION</scope>
    <source>
        <strain evidence="10">wikel</strain>
    </source>
</reference>
<keyword evidence="6" id="KW-0482">Metalloprotease</keyword>
<dbReference type="STRING" id="6945.B7P450"/>
<keyword evidence="4" id="KW-0862">Zinc</keyword>
<gene>
    <name evidence="9" type="ORF">IscW_ISCW024033</name>
</gene>
<evidence type="ECO:0000256" key="1">
    <source>
        <dbReference type="ARBA" id="ARBA00001947"/>
    </source>
</evidence>
<feature type="non-terminal residue" evidence="9">
    <location>
        <position position="1"/>
    </location>
</feature>
<keyword evidence="2" id="KW-0479">Metal-binding</keyword>
<organism>
    <name type="scientific">Ixodes scapularis</name>
    <name type="common">Black-legged tick</name>
    <name type="synonym">Deer tick</name>
    <dbReference type="NCBI Taxonomy" id="6945"/>
    <lineage>
        <taxon>Eukaryota</taxon>
        <taxon>Metazoa</taxon>
        <taxon>Ecdysozoa</taxon>
        <taxon>Arthropoda</taxon>
        <taxon>Chelicerata</taxon>
        <taxon>Arachnida</taxon>
        <taxon>Acari</taxon>
        <taxon>Parasitiformes</taxon>
        <taxon>Ixodida</taxon>
        <taxon>Ixodoidea</taxon>
        <taxon>Ixodidae</taxon>
        <taxon>Ixodinae</taxon>
        <taxon>Ixodes</taxon>
    </lineage>
</organism>
<keyword evidence="5" id="KW-0067">ATP-binding</keyword>
<evidence type="ECO:0000313" key="9">
    <source>
        <dbReference type="EMBL" id="EEC01372.1"/>
    </source>
</evidence>
<dbReference type="Gene3D" id="3.40.50.300">
    <property type="entry name" value="P-loop containing nucleotide triphosphate hydrolases"/>
    <property type="match status" value="1"/>
</dbReference>
<dbReference type="VEuPathDB" id="VectorBase:ISCW024033"/>
<keyword evidence="6" id="KW-0645">Protease</keyword>
<protein>
    <recommendedName>
        <fullName evidence="8">ATPase AAA-type core domain-containing protein</fullName>
    </recommendedName>
</protein>
<dbReference type="PANTHER" id="PTHR43655">
    <property type="entry name" value="ATP-DEPENDENT PROTEASE"/>
    <property type="match status" value="1"/>
</dbReference>
<dbReference type="EMBL" id="ABJB010749322">
    <property type="status" value="NOT_ANNOTATED_CDS"/>
    <property type="molecule type" value="Genomic_DNA"/>
</dbReference>
<dbReference type="EMBL" id="DS633319">
    <property type="protein sequence ID" value="EEC01372.1"/>
    <property type="molecule type" value="Genomic_DNA"/>
</dbReference>
<feature type="transmembrane region" description="Helical" evidence="7">
    <location>
        <begin position="14"/>
        <end position="32"/>
    </location>
</feature>
<dbReference type="Pfam" id="PF00004">
    <property type="entry name" value="AAA"/>
    <property type="match status" value="1"/>
</dbReference>
<keyword evidence="3" id="KW-0547">Nucleotide-binding</keyword>
<dbReference type="PANTHER" id="PTHR43655:SF2">
    <property type="entry name" value="AFG3 LIKE MATRIX AAA PEPTIDASE SUBUNIT 2, ISOFORM A"/>
    <property type="match status" value="1"/>
</dbReference>
<dbReference type="InterPro" id="IPR003959">
    <property type="entry name" value="ATPase_AAA_core"/>
</dbReference>
<evidence type="ECO:0000256" key="3">
    <source>
        <dbReference type="ARBA" id="ARBA00022741"/>
    </source>
</evidence>
<dbReference type="InParanoid" id="B7P450"/>
<dbReference type="GO" id="GO:0046872">
    <property type="term" value="F:metal ion binding"/>
    <property type="evidence" value="ECO:0007669"/>
    <property type="project" value="UniProtKB-KW"/>
</dbReference>
<dbReference type="InterPro" id="IPR027417">
    <property type="entry name" value="P-loop_NTPase"/>
</dbReference>
<evidence type="ECO:0000256" key="4">
    <source>
        <dbReference type="ARBA" id="ARBA00022833"/>
    </source>
</evidence>
<accession>B7P450</accession>
<dbReference type="SUPFAM" id="SSF52540">
    <property type="entry name" value="P-loop containing nucleoside triphosphate hydrolases"/>
    <property type="match status" value="1"/>
</dbReference>
<evidence type="ECO:0000313" key="10">
    <source>
        <dbReference type="EnsemblMetazoa" id="ISCW024033-PA"/>
    </source>
</evidence>
<keyword evidence="12" id="KW-1267">Proteomics identification</keyword>
<dbReference type="VEuPathDB" id="VectorBase:ISCP_009724"/>
<keyword evidence="6" id="KW-0378">Hydrolase</keyword>
<sequence length="173" mass="18581">SGRNPFNPDDQNRMMTVALVTTLGILGLLAFNEMRYKEITWKESSVIGVLPTLLLFGFLFWTMRRSAGFMGGGGARRGGGIFGMGETTAKLINPNDIGVKFKDVAGCEEAKVEIMEFVNFLKNPQQYTELGAKIPKGAILTGPPGTGKTLLAKATAGEANVPFITVSGSEFLE</sequence>
<proteinExistence type="evidence at protein level"/>
<evidence type="ECO:0000256" key="2">
    <source>
        <dbReference type="ARBA" id="ARBA00022723"/>
    </source>
</evidence>
<feature type="non-terminal residue" evidence="9">
    <location>
        <position position="173"/>
    </location>
</feature>
<dbReference type="GO" id="GO:0005524">
    <property type="term" value="F:ATP binding"/>
    <property type="evidence" value="ECO:0007669"/>
    <property type="project" value="UniProtKB-KW"/>
</dbReference>
<dbReference type="HOGENOM" id="CLU_1551463_0_0_1"/>
<keyword evidence="7" id="KW-0812">Transmembrane</keyword>
<keyword evidence="7" id="KW-1133">Transmembrane helix</keyword>
<name>B7P450_IXOSC</name>
<keyword evidence="11" id="KW-1185">Reference proteome</keyword>
<dbReference type="AlphaFoldDB" id="B7P450"/>
<dbReference type="GO" id="GO:0016887">
    <property type="term" value="F:ATP hydrolysis activity"/>
    <property type="evidence" value="ECO:0007669"/>
    <property type="project" value="InterPro"/>
</dbReference>
<evidence type="ECO:0000256" key="7">
    <source>
        <dbReference type="SAM" id="Phobius"/>
    </source>
</evidence>
<reference evidence="9 11" key="1">
    <citation type="submission" date="2008-03" db="EMBL/GenBank/DDBJ databases">
        <title>Annotation of Ixodes scapularis.</title>
        <authorList>
            <consortium name="Ixodes scapularis Genome Project Consortium"/>
            <person name="Caler E."/>
            <person name="Hannick L.I."/>
            <person name="Bidwell S."/>
            <person name="Joardar V."/>
            <person name="Thiagarajan M."/>
            <person name="Amedeo P."/>
            <person name="Galinsky K.J."/>
            <person name="Schobel S."/>
            <person name="Inman J."/>
            <person name="Hostetler J."/>
            <person name="Miller J."/>
            <person name="Hammond M."/>
            <person name="Megy K."/>
            <person name="Lawson D."/>
            <person name="Kodira C."/>
            <person name="Sutton G."/>
            <person name="Meyer J."/>
            <person name="Hill C.A."/>
            <person name="Birren B."/>
            <person name="Nene V."/>
            <person name="Collins F."/>
            <person name="Alarcon-Chaidez F."/>
            <person name="Wikel S."/>
            <person name="Strausberg R."/>
        </authorList>
    </citation>
    <scope>NUCLEOTIDE SEQUENCE [LARGE SCALE GENOMIC DNA]</scope>
    <source>
        <strain evidence="11">Wikel</strain>
        <strain evidence="9">Wikel colony</strain>
    </source>
</reference>
<dbReference type="GO" id="GO:0008237">
    <property type="term" value="F:metallopeptidase activity"/>
    <property type="evidence" value="ECO:0007669"/>
    <property type="project" value="UniProtKB-KW"/>
</dbReference>
<dbReference type="EnsemblMetazoa" id="ISCW024033-RA">
    <property type="protein sequence ID" value="ISCW024033-PA"/>
    <property type="gene ID" value="ISCW024033"/>
</dbReference>
<keyword evidence="7" id="KW-0472">Membrane</keyword>
<comment type="cofactor">
    <cofactor evidence="1">
        <name>Zn(2+)</name>
        <dbReference type="ChEBI" id="CHEBI:29105"/>
    </cofactor>
</comment>
<dbReference type="PaxDb" id="6945-B7P450"/>